<evidence type="ECO:0000313" key="2">
    <source>
        <dbReference type="Proteomes" id="UP000017670"/>
    </source>
</evidence>
<name>N9F6P3_9GAMM</name>
<dbReference type="PATRIC" id="fig|1217648.3.peg.3298"/>
<accession>N9F6P3</accession>
<organism evidence="1 2">
    <name type="scientific">Acinetobacter beijerinckii CIP 110307</name>
    <dbReference type="NCBI Taxonomy" id="1217648"/>
    <lineage>
        <taxon>Bacteria</taxon>
        <taxon>Pseudomonadati</taxon>
        <taxon>Pseudomonadota</taxon>
        <taxon>Gammaproteobacteria</taxon>
        <taxon>Moraxellales</taxon>
        <taxon>Moraxellaceae</taxon>
        <taxon>Acinetobacter</taxon>
    </lineage>
</organism>
<dbReference type="GeneID" id="29858259"/>
<reference evidence="1 2" key="1">
    <citation type="submission" date="2013-02" db="EMBL/GenBank/DDBJ databases">
        <title>The Genome Sequence of Acinetobacter beijerinckii CIP 110307.</title>
        <authorList>
            <consortium name="The Broad Institute Genome Sequencing Platform"/>
            <consortium name="The Broad Institute Genome Sequencing Center for Infectious Disease"/>
            <person name="Cerqueira G."/>
            <person name="Feldgarden M."/>
            <person name="Courvalin P."/>
            <person name="Perichon B."/>
            <person name="Grillot-Courvalin C."/>
            <person name="Clermont D."/>
            <person name="Rocha E."/>
            <person name="Yoon E.-J."/>
            <person name="Nemec A."/>
            <person name="Walker B."/>
            <person name="Young S.K."/>
            <person name="Zeng Q."/>
            <person name="Gargeya S."/>
            <person name="Fitzgerald M."/>
            <person name="Haas B."/>
            <person name="Abouelleil A."/>
            <person name="Alvarado L."/>
            <person name="Arachchi H.M."/>
            <person name="Berlin A.M."/>
            <person name="Chapman S.B."/>
            <person name="Dewar J."/>
            <person name="Goldberg J."/>
            <person name="Griggs A."/>
            <person name="Gujja S."/>
            <person name="Hansen M."/>
            <person name="Howarth C."/>
            <person name="Imamovic A."/>
            <person name="Larimer J."/>
            <person name="McCowan C."/>
            <person name="Murphy C."/>
            <person name="Neiman D."/>
            <person name="Pearson M."/>
            <person name="Priest M."/>
            <person name="Roberts A."/>
            <person name="Saif S."/>
            <person name="Shea T."/>
            <person name="Sisk P."/>
            <person name="Sykes S."/>
            <person name="Wortman J."/>
            <person name="Nusbaum C."/>
            <person name="Birren B."/>
        </authorList>
    </citation>
    <scope>NUCLEOTIDE SEQUENCE [LARGE SCALE GENOMIC DNA]</scope>
    <source>
        <strain evidence="1 2">CIP 110307</strain>
    </source>
</reference>
<keyword evidence="2" id="KW-1185">Reference proteome</keyword>
<comment type="caution">
    <text evidence="1">The sequence shown here is derived from an EMBL/GenBank/DDBJ whole genome shotgun (WGS) entry which is preliminary data.</text>
</comment>
<sequence length="86" mass="9695">MNQLNVVDKNQSLKHFFISYSSIEGSLENLNRIELLERLGEFNEGEKEAAESYSPNDIFIAVASAATGIPEHEFLVYALDFFGHNN</sequence>
<protein>
    <submittedName>
        <fullName evidence="1">Uncharacterized protein</fullName>
    </submittedName>
</protein>
<gene>
    <name evidence="1" type="ORF">F933_03391</name>
</gene>
<dbReference type="RefSeq" id="WP_005063397.1">
    <property type="nucleotide sequence ID" value="NZ_KB849767.1"/>
</dbReference>
<dbReference type="EMBL" id="APQL01000013">
    <property type="protein sequence ID" value="ENW02985.1"/>
    <property type="molecule type" value="Genomic_DNA"/>
</dbReference>
<dbReference type="AlphaFoldDB" id="N9F6P3"/>
<evidence type="ECO:0000313" key="1">
    <source>
        <dbReference type="EMBL" id="ENW02985.1"/>
    </source>
</evidence>
<proteinExistence type="predicted"/>
<dbReference type="STRING" id="262668.GCA_000931715_00124"/>
<dbReference type="HOGENOM" id="CLU_2490691_0_0_6"/>
<dbReference type="Proteomes" id="UP000017670">
    <property type="component" value="Unassembled WGS sequence"/>
</dbReference>